<evidence type="ECO:0000256" key="1">
    <source>
        <dbReference type="PROSITE-ProRule" id="PRU00781"/>
    </source>
</evidence>
<keyword evidence="1" id="KW-0418">Kinase</keyword>
<dbReference type="Gene3D" id="3.30.810.10">
    <property type="entry name" value="2-Layer Sandwich"/>
    <property type="match status" value="1"/>
</dbReference>
<keyword evidence="1" id="KW-0067">ATP-binding</keyword>
<dbReference type="PANTHER" id="PTHR23086">
    <property type="entry name" value="PHOSPHATIDYLINOSITOL-4-PHOSPHATE 5-KINASE"/>
    <property type="match status" value="1"/>
</dbReference>
<dbReference type="EMBL" id="CAJNOW010002452">
    <property type="protein sequence ID" value="CAF1351393.1"/>
    <property type="molecule type" value="Genomic_DNA"/>
</dbReference>
<name>A0A815HG76_9BILA</name>
<organism evidence="3 4">
    <name type="scientific">Rotaria magnacalcarata</name>
    <dbReference type="NCBI Taxonomy" id="392030"/>
    <lineage>
        <taxon>Eukaryota</taxon>
        <taxon>Metazoa</taxon>
        <taxon>Spiralia</taxon>
        <taxon>Gnathifera</taxon>
        <taxon>Rotifera</taxon>
        <taxon>Eurotatoria</taxon>
        <taxon>Bdelloidea</taxon>
        <taxon>Philodinida</taxon>
        <taxon>Philodinidae</taxon>
        <taxon>Rotaria</taxon>
    </lineage>
</organism>
<dbReference type="GO" id="GO:0016308">
    <property type="term" value="F:1-phosphatidylinositol-4-phosphate 5-kinase activity"/>
    <property type="evidence" value="ECO:0007669"/>
    <property type="project" value="TreeGrafter"/>
</dbReference>
<proteinExistence type="predicted"/>
<dbReference type="GO" id="GO:0046854">
    <property type="term" value="P:phosphatidylinositol phosphate biosynthetic process"/>
    <property type="evidence" value="ECO:0007669"/>
    <property type="project" value="TreeGrafter"/>
</dbReference>
<dbReference type="GO" id="GO:0005524">
    <property type="term" value="F:ATP binding"/>
    <property type="evidence" value="ECO:0007669"/>
    <property type="project" value="UniProtKB-UniRule"/>
</dbReference>
<evidence type="ECO:0000259" key="2">
    <source>
        <dbReference type="PROSITE" id="PS51455"/>
    </source>
</evidence>
<protein>
    <recommendedName>
        <fullName evidence="2">PIPK domain-containing protein</fullName>
    </recommendedName>
</protein>
<dbReference type="Gene3D" id="3.30.800.10">
    <property type="entry name" value="Phosphatidylinositol Phosphate Kinase II Beta"/>
    <property type="match status" value="1"/>
</dbReference>
<dbReference type="SMART" id="SM00330">
    <property type="entry name" value="PIPKc"/>
    <property type="match status" value="1"/>
</dbReference>
<dbReference type="InterPro" id="IPR027484">
    <property type="entry name" value="PInositol-4-P-5-kinase_N"/>
</dbReference>
<feature type="domain" description="PIPK" evidence="2">
    <location>
        <begin position="36"/>
        <end position="449"/>
    </location>
</feature>
<dbReference type="Proteomes" id="UP000663834">
    <property type="component" value="Unassembled WGS sequence"/>
</dbReference>
<evidence type="ECO:0000313" key="4">
    <source>
        <dbReference type="Proteomes" id="UP000663834"/>
    </source>
</evidence>
<keyword evidence="1" id="KW-0808">Transferase</keyword>
<sequence>MAEKFLHYVKDKSNEIVSTAHEHISSMTDTTGTLAKQKLLQKLITSGVLKSEHIRQALQMGIGCFLDDQFARSKTTNEYTQRVKFPASGSILTPSHNLPDFDIEAYGSDLFYKLMDIYGIKPTTLRSHICEGELREIINPSSSGSLLYLTSDALFLIKTVRDYDAKFIQQKFLNEYYQYVTSTPATFIAKLFGCFGYIPYLSQRKGITVDSFTLRFAIFSNFIPTNIVIHEKYDLKGSSYKRDASATEKQKTSATFKDNDFRDIHPEGFTLPKSVYYLLKDVITRDVEFLLKLNVMDYSLLLTVHNMDNQVKPIRVGTLESLISNARDAFLVGMAQQVDQCNKNNQEEKSKTLLKFKKPMETLGVDHREMSTFDAENAKKFGGIPAINEKGERILLFFGIIDILQTFDICKVMQQQYQTVENPDVVDARSIVAADFYADRFKKFVFERVFRPAEDELSAHSMSMHAFS</sequence>
<dbReference type="GO" id="GO:0005886">
    <property type="term" value="C:plasma membrane"/>
    <property type="evidence" value="ECO:0007669"/>
    <property type="project" value="TreeGrafter"/>
</dbReference>
<keyword evidence="1" id="KW-0547">Nucleotide-binding</keyword>
<dbReference type="InterPro" id="IPR027483">
    <property type="entry name" value="PInositol-4-P-4/5-kinase_C_sf"/>
</dbReference>
<dbReference type="InterPro" id="IPR002498">
    <property type="entry name" value="PInositol-4-P-4/5-kinase_core"/>
</dbReference>
<dbReference type="AlphaFoldDB" id="A0A815HG76"/>
<dbReference type="OrthoDB" id="70770at2759"/>
<dbReference type="SUPFAM" id="SSF56104">
    <property type="entry name" value="SAICAR synthase-like"/>
    <property type="match status" value="1"/>
</dbReference>
<comment type="caution">
    <text evidence="3">The sequence shown here is derived from an EMBL/GenBank/DDBJ whole genome shotgun (WGS) entry which is preliminary data.</text>
</comment>
<dbReference type="PROSITE" id="PS51455">
    <property type="entry name" value="PIPK"/>
    <property type="match status" value="1"/>
</dbReference>
<reference evidence="3" key="1">
    <citation type="submission" date="2021-02" db="EMBL/GenBank/DDBJ databases">
        <authorList>
            <person name="Nowell W R."/>
        </authorList>
    </citation>
    <scope>NUCLEOTIDE SEQUENCE</scope>
</reference>
<dbReference type="Pfam" id="PF01504">
    <property type="entry name" value="PIP5K"/>
    <property type="match status" value="1"/>
</dbReference>
<evidence type="ECO:0000313" key="3">
    <source>
        <dbReference type="EMBL" id="CAF1351393.1"/>
    </source>
</evidence>
<gene>
    <name evidence="3" type="ORF">KQP761_LOCUS7258</name>
</gene>
<accession>A0A815HG76</accession>
<dbReference type="PANTHER" id="PTHR23086:SF101">
    <property type="entry name" value="LP03320P-RELATED"/>
    <property type="match status" value="1"/>
</dbReference>
<dbReference type="InterPro" id="IPR023610">
    <property type="entry name" value="PInositol-4/5-P-5/4-kinase"/>
</dbReference>